<keyword evidence="3" id="KW-1185">Reference proteome</keyword>
<reference evidence="4" key="1">
    <citation type="submission" date="2022-11" db="UniProtKB">
        <authorList>
            <consortium name="WormBaseParasite"/>
        </authorList>
    </citation>
    <scope>IDENTIFICATION</scope>
</reference>
<dbReference type="Proteomes" id="UP000887574">
    <property type="component" value="Unplaced"/>
</dbReference>
<feature type="domain" description="Histone deacetylase" evidence="2">
    <location>
        <begin position="120"/>
        <end position="292"/>
    </location>
</feature>
<dbReference type="InterPro" id="IPR000286">
    <property type="entry name" value="HDACs"/>
</dbReference>
<evidence type="ECO:0000313" key="4">
    <source>
        <dbReference type="WBParaSite" id="jg12738"/>
    </source>
</evidence>
<dbReference type="InterPro" id="IPR037138">
    <property type="entry name" value="His_deacetylse_dom_sf"/>
</dbReference>
<feature type="domain" description="Histone deacetylase" evidence="2">
    <location>
        <begin position="12"/>
        <end position="106"/>
    </location>
</feature>
<comment type="catalytic activity">
    <reaction evidence="1">
        <text>N(6)-acetyl-L-lysyl-[histone] + H2O = L-lysyl-[histone] + acetate</text>
        <dbReference type="Rhea" id="RHEA:58196"/>
        <dbReference type="Rhea" id="RHEA-COMP:9845"/>
        <dbReference type="Rhea" id="RHEA-COMP:11338"/>
        <dbReference type="ChEBI" id="CHEBI:15377"/>
        <dbReference type="ChEBI" id="CHEBI:29969"/>
        <dbReference type="ChEBI" id="CHEBI:30089"/>
        <dbReference type="ChEBI" id="CHEBI:61930"/>
        <dbReference type="EC" id="3.5.1.98"/>
    </reaction>
</comment>
<name>A0A915CUC9_9BILA</name>
<dbReference type="PRINTS" id="PR01270">
    <property type="entry name" value="HDASUPER"/>
</dbReference>
<dbReference type="InterPro" id="IPR023696">
    <property type="entry name" value="Ureohydrolase_dom_sf"/>
</dbReference>
<dbReference type="Gene3D" id="3.40.800.20">
    <property type="entry name" value="Histone deacetylase domain"/>
    <property type="match status" value="1"/>
</dbReference>
<dbReference type="AlphaFoldDB" id="A0A915CUC9"/>
<dbReference type="WBParaSite" id="jg12738">
    <property type="protein sequence ID" value="jg12738"/>
    <property type="gene ID" value="jg12738"/>
</dbReference>
<proteinExistence type="predicted"/>
<dbReference type="GO" id="GO:0141221">
    <property type="term" value="F:histone deacetylase activity, hydrolytic mechanism"/>
    <property type="evidence" value="ECO:0007669"/>
    <property type="project" value="UniProtKB-EC"/>
</dbReference>
<accession>A0A915CUC9</accession>
<dbReference type="PANTHER" id="PTHR10625:SF45">
    <property type="entry name" value="HISTONE DEACETYLASE DOMAIN-CONTAINING PROTEIN"/>
    <property type="match status" value="1"/>
</dbReference>
<dbReference type="GO" id="GO:0040029">
    <property type="term" value="P:epigenetic regulation of gene expression"/>
    <property type="evidence" value="ECO:0007669"/>
    <property type="project" value="TreeGrafter"/>
</dbReference>
<dbReference type="GO" id="GO:0000118">
    <property type="term" value="C:histone deacetylase complex"/>
    <property type="evidence" value="ECO:0007669"/>
    <property type="project" value="TreeGrafter"/>
</dbReference>
<evidence type="ECO:0000259" key="2">
    <source>
        <dbReference type="Pfam" id="PF00850"/>
    </source>
</evidence>
<dbReference type="InterPro" id="IPR023801">
    <property type="entry name" value="His_deacetylse_dom"/>
</dbReference>
<evidence type="ECO:0000256" key="1">
    <source>
        <dbReference type="ARBA" id="ARBA00048287"/>
    </source>
</evidence>
<dbReference type="Pfam" id="PF00850">
    <property type="entry name" value="Hist_deacetyl"/>
    <property type="match status" value="2"/>
</dbReference>
<organism evidence="3 4">
    <name type="scientific">Ditylenchus dipsaci</name>
    <dbReference type="NCBI Taxonomy" id="166011"/>
    <lineage>
        <taxon>Eukaryota</taxon>
        <taxon>Metazoa</taxon>
        <taxon>Ecdysozoa</taxon>
        <taxon>Nematoda</taxon>
        <taxon>Chromadorea</taxon>
        <taxon>Rhabditida</taxon>
        <taxon>Tylenchina</taxon>
        <taxon>Tylenchomorpha</taxon>
        <taxon>Sphaerularioidea</taxon>
        <taxon>Anguinidae</taxon>
        <taxon>Anguininae</taxon>
        <taxon>Ditylenchus</taxon>
    </lineage>
</organism>
<dbReference type="SUPFAM" id="SSF52768">
    <property type="entry name" value="Arginase/deacetylase"/>
    <property type="match status" value="1"/>
</dbReference>
<evidence type="ECO:0000313" key="3">
    <source>
        <dbReference type="Proteomes" id="UP000887574"/>
    </source>
</evidence>
<sequence>MLLHQCEWDDDHIEKPDRLKAILDAVSAKNDLEKSLLDGCKILESTEANLEDIYLVHGAHYVDTIRQTPNMSLQELEEFSSKHDAIYVNNHTWEASLLSAGCSLKIWKIPTPWAPCLFETPCGFCFFNNVAICAKKARVLGVKRVLILDWDVHAGQGTQYCVEGDPGIKLISIHGYQHGDLWPKLPESATVHQYKNTINVPLNDINNGDVEYITILNFLVLPLIADWKPELILVSCGFDAASGDGAHQTLTPGGYSYMTGVLAGLGIPLCLLYEGGYFIESVAQCACFTIEALQDRKTPSFDLNLKTPLPSLLHSLYSTIFITQFMSPIMKTWMNFLNKYRLEKGKDSIVAPQCEYTATKETKTVYQTRGRFKSRNPKSVTELSKQLEQTLQSYKEPANLTGTILIEVHQSGIGLIDTNNQNNFIMPLSSKVQLSAIYFYILLPLSLSHQPTPKPSSSSVDIGQGTLNIALIPPSSLMIFLVQSQEFL</sequence>
<dbReference type="PANTHER" id="PTHR10625">
    <property type="entry name" value="HISTONE DEACETYLASE HDAC1-RELATED"/>
    <property type="match status" value="1"/>
</dbReference>
<protein>
    <submittedName>
        <fullName evidence="4">Histone deacetylase domain-containing protein</fullName>
    </submittedName>
</protein>